<evidence type="ECO:0000256" key="1">
    <source>
        <dbReference type="SAM" id="MobiDB-lite"/>
    </source>
</evidence>
<dbReference type="RefSeq" id="WP_313497546.1">
    <property type="nucleotide sequence ID" value="NZ_CP134879.1"/>
</dbReference>
<keyword evidence="2" id="KW-0732">Signal</keyword>
<sequence>MDRATSRFLVTLASTAGMLVTLGLGAAAVSSGGAAPLAAADPVVLPGSQSTAPDATDDLGSDPSPADDPSDIASPDTVEVVTDDVVDLGQADDPEGTATPEGAAAVGAPERTESGSGARAGEDGHDDSNGTAGENWQRGSADSVTNGAEVGDDERSAEDGVDGNRSTDLPDS</sequence>
<dbReference type="EMBL" id="CP134880">
    <property type="protein sequence ID" value="WNM26937.1"/>
    <property type="molecule type" value="Genomic_DNA"/>
</dbReference>
<dbReference type="Proteomes" id="UP001303408">
    <property type="component" value="Chromosome"/>
</dbReference>
<evidence type="ECO:0000313" key="4">
    <source>
        <dbReference type="EMBL" id="WNM26937.1"/>
    </source>
</evidence>
<reference evidence="3 5" key="1">
    <citation type="submission" date="2023-09" db="EMBL/GenBank/DDBJ databases">
        <title>Demequina sp. a novel bacteria isolated from Capsicum annuum.</title>
        <authorList>
            <person name="Humaira Z."/>
            <person name="Lee J."/>
            <person name="Cho D."/>
        </authorList>
    </citation>
    <scope>NUCLEOTIDE SEQUENCE [LARGE SCALE GENOMIC DNA]</scope>
    <source>
        <strain evidence="3 5">OYTSA14</strain>
        <strain evidence="4">PMTSA13</strain>
    </source>
</reference>
<protein>
    <submittedName>
        <fullName evidence="3">Uncharacterized protein</fullName>
    </submittedName>
</protein>
<gene>
    <name evidence="3" type="ORF">RN606_12175</name>
    <name evidence="4" type="ORF">RN607_12115</name>
</gene>
<evidence type="ECO:0000256" key="2">
    <source>
        <dbReference type="SAM" id="SignalP"/>
    </source>
</evidence>
<dbReference type="AlphaFoldDB" id="A0AA96F6A1"/>
<accession>A0AA96F6A1</accession>
<feature type="compositionally biased region" description="Low complexity" evidence="1">
    <location>
        <begin position="71"/>
        <end position="80"/>
    </location>
</feature>
<dbReference type="KEGG" id="dcp:RN607_12115"/>
<feature type="compositionally biased region" description="Polar residues" evidence="1">
    <location>
        <begin position="129"/>
        <end position="146"/>
    </location>
</feature>
<evidence type="ECO:0000313" key="5">
    <source>
        <dbReference type="Proteomes" id="UP001304125"/>
    </source>
</evidence>
<accession>A0AA96J954</accession>
<name>A0AA96F6A1_9MICO</name>
<feature type="compositionally biased region" description="Acidic residues" evidence="1">
    <location>
        <begin position="81"/>
        <end position="95"/>
    </location>
</feature>
<feature type="signal peptide" evidence="2">
    <location>
        <begin position="1"/>
        <end position="26"/>
    </location>
</feature>
<feature type="region of interest" description="Disordered" evidence="1">
    <location>
        <begin position="44"/>
        <end position="172"/>
    </location>
</feature>
<keyword evidence="5" id="KW-1185">Reference proteome</keyword>
<proteinExistence type="predicted"/>
<organism evidence="3 5">
    <name type="scientific">Demequina capsici</name>
    <dbReference type="NCBI Taxonomy" id="3075620"/>
    <lineage>
        <taxon>Bacteria</taxon>
        <taxon>Bacillati</taxon>
        <taxon>Actinomycetota</taxon>
        <taxon>Actinomycetes</taxon>
        <taxon>Micrococcales</taxon>
        <taxon>Demequinaceae</taxon>
        <taxon>Demequina</taxon>
    </lineage>
</organism>
<feature type="chain" id="PRO_5044705340" evidence="2">
    <location>
        <begin position="27"/>
        <end position="172"/>
    </location>
</feature>
<dbReference type="Proteomes" id="UP001304125">
    <property type="component" value="Chromosome"/>
</dbReference>
<dbReference type="EMBL" id="CP134879">
    <property type="protein sequence ID" value="WNM24109.1"/>
    <property type="molecule type" value="Genomic_DNA"/>
</dbReference>
<evidence type="ECO:0000313" key="3">
    <source>
        <dbReference type="EMBL" id="WNM24109.1"/>
    </source>
</evidence>